<evidence type="ECO:0000259" key="7">
    <source>
        <dbReference type="Pfam" id="PF10277"/>
    </source>
</evidence>
<reference evidence="10" key="2">
    <citation type="submission" date="2024-08" db="UniProtKB">
        <authorList>
            <consortium name="EnsemblMetazoa"/>
        </authorList>
    </citation>
    <scope>IDENTIFICATION</scope>
</reference>
<dbReference type="AlphaFoldDB" id="N6UCE9"/>
<dbReference type="EnsemblMetazoa" id="XM_019900837.1">
    <property type="protein sequence ID" value="XP_019756396.1"/>
    <property type="gene ID" value="LOC109535021"/>
</dbReference>
<dbReference type="OMA" id="CVYIRHR"/>
<feature type="transmembrane region" description="Helical" evidence="6">
    <location>
        <begin position="127"/>
        <end position="149"/>
    </location>
</feature>
<comment type="subcellular location">
    <subcellularLocation>
        <location evidence="1">Endomembrane system</location>
        <topology evidence="1">Multi-pass membrane protein</topology>
    </subcellularLocation>
</comment>
<dbReference type="EMBL" id="KB631815">
    <property type="protein sequence ID" value="ERL86422.1"/>
    <property type="molecule type" value="Genomic_DNA"/>
</dbReference>
<evidence type="ECO:0000256" key="6">
    <source>
        <dbReference type="SAM" id="Phobius"/>
    </source>
</evidence>
<sequence length="247" mass="26992">MGCKYCFLVPIFQGTLYVIAFSTTFLLSAVINKDVPLIFPYVSDTGVWSIERCIFSFGLGLGSLLMIATIYIRCRQVKEVLELAESKNLSSKLKKLNTISLFLGMVAVIGVFMLGCFPVHPYIVPHLIGAGAAFNTGLMVLAAQTYISLKIYPTLGNKTLNIIRCVMVLILAVALCLCVIFGGLSLLLFKGDDITQWTAASGGYVFHLISVASEWILVLGVILYLSLYAGEFRSIVLHKPNMDITTA</sequence>
<keyword evidence="3 6" id="KW-0812">Transmembrane</keyword>
<evidence type="ECO:0000313" key="8">
    <source>
        <dbReference type="EMBL" id="ENN79335.1"/>
    </source>
</evidence>
<comment type="similarity">
    <text evidence="2">Belongs to the DRAM/TMEM150 family.</text>
</comment>
<feature type="domain" description="CWH43-like N-terminal" evidence="7">
    <location>
        <begin position="6"/>
        <end position="234"/>
    </location>
</feature>
<dbReference type="PANTHER" id="PTHR21324">
    <property type="entry name" value="FASTING-INDUCIBLE INTEGRAL MEMBRANE PROTEIN TM6P1-RELATED"/>
    <property type="match status" value="1"/>
</dbReference>
<dbReference type="KEGG" id="dpa:109535021"/>
<evidence type="ECO:0000256" key="5">
    <source>
        <dbReference type="ARBA" id="ARBA00023136"/>
    </source>
</evidence>
<dbReference type="HOGENOM" id="CLU_059992_2_2_1"/>
<keyword evidence="11" id="KW-1185">Reference proteome</keyword>
<dbReference type="InterPro" id="IPR050911">
    <property type="entry name" value="DRAM/TMEM150_Autophagy_Mod"/>
</dbReference>
<dbReference type="PANTHER" id="PTHR21324:SF2">
    <property type="entry name" value="EG:22E5.9 PROTEIN"/>
    <property type="match status" value="1"/>
</dbReference>
<organism evidence="8">
    <name type="scientific">Dendroctonus ponderosae</name>
    <name type="common">Mountain pine beetle</name>
    <dbReference type="NCBI Taxonomy" id="77166"/>
    <lineage>
        <taxon>Eukaryota</taxon>
        <taxon>Metazoa</taxon>
        <taxon>Ecdysozoa</taxon>
        <taxon>Arthropoda</taxon>
        <taxon>Hexapoda</taxon>
        <taxon>Insecta</taxon>
        <taxon>Pterygota</taxon>
        <taxon>Neoptera</taxon>
        <taxon>Endopterygota</taxon>
        <taxon>Coleoptera</taxon>
        <taxon>Polyphaga</taxon>
        <taxon>Cucujiformia</taxon>
        <taxon>Curculionidae</taxon>
        <taxon>Scolytinae</taxon>
        <taxon>Dendroctonus</taxon>
    </lineage>
</organism>
<dbReference type="InterPro" id="IPR019402">
    <property type="entry name" value="CWH43_N"/>
</dbReference>
<evidence type="ECO:0000256" key="2">
    <source>
        <dbReference type="ARBA" id="ARBA00006565"/>
    </source>
</evidence>
<reference evidence="11 12" key="1">
    <citation type="journal article" date="2013" name="Genome Biol.">
        <title>Draft genome of the mountain pine beetle, Dendroctonus ponderosae Hopkins, a major forest pest.</title>
        <authorList>
            <person name="Keeling C.I."/>
            <person name="Yuen M.M."/>
            <person name="Liao N.Y."/>
            <person name="Docking T.R."/>
            <person name="Chan S.K."/>
            <person name="Taylor G.A."/>
            <person name="Palmquist D.L."/>
            <person name="Jackman S.D."/>
            <person name="Nguyen A."/>
            <person name="Li M."/>
            <person name="Henderson H."/>
            <person name="Janes J.K."/>
            <person name="Zhao Y."/>
            <person name="Pandoh P."/>
            <person name="Moore R."/>
            <person name="Sperling F.A."/>
            <person name="Huber D.P."/>
            <person name="Birol I."/>
            <person name="Jones S.J."/>
            <person name="Bohlmann J."/>
        </authorList>
    </citation>
    <scope>NUCLEOTIDE SEQUENCE</scope>
</reference>
<dbReference type="Proteomes" id="UP000030742">
    <property type="component" value="Unassembled WGS sequence"/>
</dbReference>
<evidence type="ECO:0000313" key="12">
    <source>
        <dbReference type="Proteomes" id="UP000030742"/>
    </source>
</evidence>
<keyword evidence="4 6" id="KW-1133">Transmembrane helix</keyword>
<gene>
    <name evidence="10" type="primary">109535021</name>
    <name evidence="9" type="ORF">D910_03829</name>
    <name evidence="8" type="ORF">YQE_04244</name>
</gene>
<evidence type="ECO:0000313" key="10">
    <source>
        <dbReference type="EnsemblMetazoa" id="XP_019756396.1"/>
    </source>
</evidence>
<dbReference type="STRING" id="77166.N6UCE9"/>
<feature type="transmembrane region" description="Helical" evidence="6">
    <location>
        <begin position="95"/>
        <end position="115"/>
    </location>
</feature>
<dbReference type="EMBL" id="KB740727">
    <property type="protein sequence ID" value="ENN79335.1"/>
    <property type="molecule type" value="Genomic_DNA"/>
</dbReference>
<accession>N6UCE9</accession>
<feature type="transmembrane region" description="Helical" evidence="6">
    <location>
        <begin position="161"/>
        <end position="184"/>
    </location>
</feature>
<keyword evidence="5 6" id="KW-0472">Membrane</keyword>
<proteinExistence type="inferred from homology"/>
<dbReference type="Pfam" id="PF10277">
    <property type="entry name" value="Frag1"/>
    <property type="match status" value="1"/>
</dbReference>
<feature type="transmembrane region" description="Helical" evidence="6">
    <location>
        <begin position="54"/>
        <end position="74"/>
    </location>
</feature>
<feature type="non-terminal residue" evidence="8">
    <location>
        <position position="1"/>
    </location>
</feature>
<protein>
    <recommendedName>
        <fullName evidence="7">CWH43-like N-terminal domain-containing protein</fullName>
    </recommendedName>
</protein>
<feature type="transmembrane region" description="Helical" evidence="6">
    <location>
        <begin position="204"/>
        <end position="229"/>
    </location>
</feature>
<feature type="transmembrane region" description="Helical" evidence="6">
    <location>
        <begin position="7"/>
        <end position="31"/>
    </location>
</feature>
<evidence type="ECO:0000313" key="11">
    <source>
        <dbReference type="Proteomes" id="UP000019118"/>
    </source>
</evidence>
<evidence type="ECO:0000256" key="1">
    <source>
        <dbReference type="ARBA" id="ARBA00004127"/>
    </source>
</evidence>
<dbReference type="GO" id="GO:0012505">
    <property type="term" value="C:endomembrane system"/>
    <property type="evidence" value="ECO:0007669"/>
    <property type="project" value="UniProtKB-SubCell"/>
</dbReference>
<dbReference type="Proteomes" id="UP000019118">
    <property type="component" value="Unassembled WGS sequence"/>
</dbReference>
<name>N6UCE9_DENPD</name>
<evidence type="ECO:0000256" key="3">
    <source>
        <dbReference type="ARBA" id="ARBA00022692"/>
    </source>
</evidence>
<dbReference type="OrthoDB" id="191706at2759"/>
<evidence type="ECO:0000256" key="4">
    <source>
        <dbReference type="ARBA" id="ARBA00022989"/>
    </source>
</evidence>
<evidence type="ECO:0000313" key="9">
    <source>
        <dbReference type="EMBL" id="ERL86422.1"/>
    </source>
</evidence>